<keyword evidence="3" id="KW-1003">Cell membrane</keyword>
<evidence type="ECO:0000256" key="7">
    <source>
        <dbReference type="ARBA" id="ARBA00022840"/>
    </source>
</evidence>
<feature type="domain" description="ABC transporter" evidence="13">
    <location>
        <begin position="347"/>
        <end position="596"/>
    </location>
</feature>
<comment type="subcellular location">
    <subcellularLocation>
        <location evidence="1">Cell membrane</location>
        <topology evidence="1">Multi-pass membrane protein</topology>
    </subcellularLocation>
</comment>
<dbReference type="GO" id="GO:0005886">
    <property type="term" value="C:plasma membrane"/>
    <property type="evidence" value="ECO:0007669"/>
    <property type="project" value="UniProtKB-SubCell"/>
</dbReference>
<dbReference type="Gene3D" id="1.20.1560.10">
    <property type="entry name" value="ABC transporter type 1, transmembrane domain"/>
    <property type="match status" value="1"/>
</dbReference>
<keyword evidence="10" id="KW-0445">Lipid transport</keyword>
<evidence type="ECO:0000256" key="11">
    <source>
        <dbReference type="ARBA" id="ARBA00023136"/>
    </source>
</evidence>
<keyword evidence="6" id="KW-0547">Nucleotide-binding</keyword>
<keyword evidence="2" id="KW-0813">Transport</keyword>
<evidence type="ECO:0000259" key="13">
    <source>
        <dbReference type="PROSITE" id="PS50893"/>
    </source>
</evidence>
<accession>A0A212T6G1</accession>
<evidence type="ECO:0000256" key="5">
    <source>
        <dbReference type="ARBA" id="ARBA00022692"/>
    </source>
</evidence>
<protein>
    <submittedName>
        <fullName evidence="15">ATP-binding cassette, subfamily B, MsbA</fullName>
    </submittedName>
</protein>
<feature type="transmembrane region" description="Helical" evidence="12">
    <location>
        <begin position="160"/>
        <end position="183"/>
    </location>
</feature>
<keyword evidence="4" id="KW-0997">Cell inner membrane</keyword>
<dbReference type="GO" id="GO:0016887">
    <property type="term" value="F:ATP hydrolysis activity"/>
    <property type="evidence" value="ECO:0007669"/>
    <property type="project" value="InterPro"/>
</dbReference>
<dbReference type="GO" id="GO:0005524">
    <property type="term" value="F:ATP binding"/>
    <property type="evidence" value="ECO:0007669"/>
    <property type="project" value="UniProtKB-KW"/>
</dbReference>
<dbReference type="FunFam" id="3.40.50.300:FF:000221">
    <property type="entry name" value="Multidrug ABC transporter ATP-binding protein"/>
    <property type="match status" value="1"/>
</dbReference>
<dbReference type="PANTHER" id="PTHR43394">
    <property type="entry name" value="ATP-DEPENDENT PERMEASE MDL1, MITOCHONDRIAL"/>
    <property type="match status" value="1"/>
</dbReference>
<keyword evidence="8" id="KW-1278">Translocase</keyword>
<feature type="transmembrane region" description="Helical" evidence="12">
    <location>
        <begin position="65"/>
        <end position="82"/>
    </location>
</feature>
<dbReference type="InterPro" id="IPR027417">
    <property type="entry name" value="P-loop_NTPase"/>
</dbReference>
<feature type="transmembrane region" description="Helical" evidence="12">
    <location>
        <begin position="245"/>
        <end position="273"/>
    </location>
</feature>
<gene>
    <name evidence="15" type="ORF">SAMN06295916_0518</name>
</gene>
<evidence type="ECO:0000256" key="2">
    <source>
        <dbReference type="ARBA" id="ARBA00022448"/>
    </source>
</evidence>
<evidence type="ECO:0000256" key="4">
    <source>
        <dbReference type="ARBA" id="ARBA00022519"/>
    </source>
</evidence>
<dbReference type="Pfam" id="PF00664">
    <property type="entry name" value="ABC_membrane"/>
    <property type="match status" value="1"/>
</dbReference>
<feature type="domain" description="ABC transmembrane type-1" evidence="14">
    <location>
        <begin position="29"/>
        <end position="311"/>
    </location>
</feature>
<feature type="transmembrane region" description="Helical" evidence="12">
    <location>
        <begin position="285"/>
        <end position="303"/>
    </location>
</feature>
<dbReference type="PROSITE" id="PS50929">
    <property type="entry name" value="ABC_TM1F"/>
    <property type="match status" value="1"/>
</dbReference>
<evidence type="ECO:0000256" key="12">
    <source>
        <dbReference type="SAM" id="Phobius"/>
    </source>
</evidence>
<dbReference type="PANTHER" id="PTHR43394:SF1">
    <property type="entry name" value="ATP-BINDING CASSETTE SUB-FAMILY B MEMBER 10, MITOCHONDRIAL"/>
    <property type="match status" value="1"/>
</dbReference>
<evidence type="ECO:0000256" key="9">
    <source>
        <dbReference type="ARBA" id="ARBA00022989"/>
    </source>
</evidence>
<dbReference type="Pfam" id="PF00005">
    <property type="entry name" value="ABC_tran"/>
    <property type="match status" value="1"/>
</dbReference>
<proteinExistence type="predicted"/>
<dbReference type="Proteomes" id="UP000197215">
    <property type="component" value="Unassembled WGS sequence"/>
</dbReference>
<name>A0A212T6G1_9BURK</name>
<evidence type="ECO:0000256" key="3">
    <source>
        <dbReference type="ARBA" id="ARBA00022475"/>
    </source>
</evidence>
<dbReference type="InterPro" id="IPR039421">
    <property type="entry name" value="Type_1_exporter"/>
</dbReference>
<dbReference type="GO" id="GO:0015421">
    <property type="term" value="F:ABC-type oligopeptide transporter activity"/>
    <property type="evidence" value="ECO:0007669"/>
    <property type="project" value="TreeGrafter"/>
</dbReference>
<evidence type="ECO:0000256" key="1">
    <source>
        <dbReference type="ARBA" id="ARBA00004651"/>
    </source>
</evidence>
<dbReference type="PROSITE" id="PS00211">
    <property type="entry name" value="ABC_TRANSPORTER_1"/>
    <property type="match status" value="1"/>
</dbReference>
<reference evidence="16" key="1">
    <citation type="submission" date="2017-06" db="EMBL/GenBank/DDBJ databases">
        <authorList>
            <person name="Varghese N."/>
            <person name="Submissions S."/>
        </authorList>
    </citation>
    <scope>NUCLEOTIDE SEQUENCE [LARGE SCALE GENOMIC DNA]</scope>
    <source>
        <strain evidence="16">MWH-VicM1</strain>
    </source>
</reference>
<dbReference type="InterPro" id="IPR003439">
    <property type="entry name" value="ABC_transporter-like_ATP-bd"/>
</dbReference>
<dbReference type="InterPro" id="IPR011527">
    <property type="entry name" value="ABC1_TM_dom"/>
</dbReference>
<dbReference type="EMBL" id="FYEX01000001">
    <property type="protein sequence ID" value="SNC61653.1"/>
    <property type="molecule type" value="Genomic_DNA"/>
</dbReference>
<dbReference type="SMART" id="SM00382">
    <property type="entry name" value="AAA"/>
    <property type="match status" value="1"/>
</dbReference>
<dbReference type="Gene3D" id="3.40.50.300">
    <property type="entry name" value="P-loop containing nucleotide triphosphate hydrolases"/>
    <property type="match status" value="1"/>
</dbReference>
<keyword evidence="11 12" id="KW-0472">Membrane</keyword>
<dbReference type="InterPro" id="IPR011917">
    <property type="entry name" value="ABC_transpr_lipidA"/>
</dbReference>
<dbReference type="PROSITE" id="PS50893">
    <property type="entry name" value="ABC_TRANSPORTER_2"/>
    <property type="match status" value="1"/>
</dbReference>
<feature type="transmembrane region" description="Helical" evidence="12">
    <location>
        <begin position="125"/>
        <end position="148"/>
    </location>
</feature>
<organism evidence="15 16">
    <name type="scientific">Polynucleobacter victoriensis</name>
    <dbReference type="NCBI Taxonomy" id="2049319"/>
    <lineage>
        <taxon>Bacteria</taxon>
        <taxon>Pseudomonadati</taxon>
        <taxon>Pseudomonadota</taxon>
        <taxon>Betaproteobacteria</taxon>
        <taxon>Burkholderiales</taxon>
        <taxon>Burkholderiaceae</taxon>
        <taxon>Polynucleobacter</taxon>
    </lineage>
</organism>
<evidence type="ECO:0000313" key="16">
    <source>
        <dbReference type="Proteomes" id="UP000197215"/>
    </source>
</evidence>
<evidence type="ECO:0000313" key="15">
    <source>
        <dbReference type="EMBL" id="SNC61653.1"/>
    </source>
</evidence>
<keyword evidence="16" id="KW-1185">Reference proteome</keyword>
<dbReference type="InterPro" id="IPR003593">
    <property type="entry name" value="AAA+_ATPase"/>
</dbReference>
<dbReference type="SUPFAM" id="SSF52540">
    <property type="entry name" value="P-loop containing nucleoside triphosphate hydrolases"/>
    <property type="match status" value="1"/>
</dbReference>
<dbReference type="GO" id="GO:0034040">
    <property type="term" value="F:ATPase-coupled lipid transmembrane transporter activity"/>
    <property type="evidence" value="ECO:0007669"/>
    <property type="project" value="InterPro"/>
</dbReference>
<dbReference type="InterPro" id="IPR017871">
    <property type="entry name" value="ABC_transporter-like_CS"/>
</dbReference>
<dbReference type="NCBIfam" id="TIGR02203">
    <property type="entry name" value="MsbA_lipidA"/>
    <property type="match status" value="1"/>
</dbReference>
<keyword evidence="7 15" id="KW-0067">ATP-binding</keyword>
<dbReference type="SUPFAM" id="SSF90123">
    <property type="entry name" value="ABC transporter transmembrane region"/>
    <property type="match status" value="1"/>
</dbReference>
<dbReference type="AlphaFoldDB" id="A0A212T6G1"/>
<evidence type="ECO:0000256" key="6">
    <source>
        <dbReference type="ARBA" id="ARBA00022741"/>
    </source>
</evidence>
<evidence type="ECO:0000256" key="10">
    <source>
        <dbReference type="ARBA" id="ARBA00023055"/>
    </source>
</evidence>
<keyword evidence="5 12" id="KW-0812">Transmembrane</keyword>
<sequence>MDSNSINIKTQTALKRILKYALPHKLAVVLALLGLGIVAASETAIPALLKPLLDRGFSGKLDDKLWHVPAFLVGLAFIRGFAQFGSNYALSHLTNSVLYKLREQMFHRLLQAPADLFMNRSAASLINALVFEVNAVLQVITSVAMNLVRDSLTVIGLMAYLFYLNWRLTLLILIIFPIIGYIAKLINTRLRRLHKVSQDMTNELSYVVEESVGGYKVVKLHGGQAYEKERFSLLANKLRRYSMKIAVAGGLNQPITQFIASIALSGVLLVALFQSSMAETTVGGFVAFVTALILIISPLKHLADINQPLQRGIAAADMIFKLMDQPIEEDSSRRANAVKLDKARGDLELKQVSFGYSGSSALGADDSGEVKKEVLKGIDLRIPAGEVVAFVGPSGSGKSTLVNLLPRFFNPTSGAIHLDGVDIQEIDLKDLRRQMAFVSQDVVLFNDTIAANVAYGATSLEEIDRGRVHEALHAANLAELIKELPEGIDSEVGDNGNRLSGGQRQRLAIARAIYKDAPILILDEATSALDSESERQVQDALERLMEGRTTLVIAHRLSTIENANRIVVLDHGRVVENGSHAELMAQNGLYASLHRLQFSQA</sequence>
<dbReference type="RefSeq" id="WP_207758546.1">
    <property type="nucleotide sequence ID" value="NZ_FYEX01000001.1"/>
</dbReference>
<keyword evidence="9 12" id="KW-1133">Transmembrane helix</keyword>
<evidence type="ECO:0000256" key="8">
    <source>
        <dbReference type="ARBA" id="ARBA00022967"/>
    </source>
</evidence>
<evidence type="ECO:0000259" key="14">
    <source>
        <dbReference type="PROSITE" id="PS50929"/>
    </source>
</evidence>
<dbReference type="CDD" id="cd18552">
    <property type="entry name" value="ABC_6TM_MsbA_like"/>
    <property type="match status" value="1"/>
</dbReference>
<dbReference type="InterPro" id="IPR036640">
    <property type="entry name" value="ABC1_TM_sf"/>
</dbReference>